<proteinExistence type="predicted"/>
<feature type="non-terminal residue" evidence="2">
    <location>
        <position position="75"/>
    </location>
</feature>
<reference evidence="2 3" key="1">
    <citation type="submission" date="2015-09" db="EMBL/GenBank/DDBJ databases">
        <title>Draft genome of the parasitic nematode Teladorsagia circumcincta isolate WARC Sus (inbred).</title>
        <authorList>
            <person name="Mitreva M."/>
        </authorList>
    </citation>
    <scope>NUCLEOTIDE SEQUENCE [LARGE SCALE GENOMIC DNA]</scope>
    <source>
        <strain evidence="2 3">S</strain>
    </source>
</reference>
<gene>
    <name evidence="2" type="ORF">TELCIR_22357</name>
</gene>
<keyword evidence="3" id="KW-1185">Reference proteome</keyword>
<dbReference type="AlphaFoldDB" id="A0A2G9TE57"/>
<feature type="non-terminal residue" evidence="2">
    <location>
        <position position="1"/>
    </location>
</feature>
<dbReference type="Proteomes" id="UP000230423">
    <property type="component" value="Unassembled WGS sequence"/>
</dbReference>
<protein>
    <submittedName>
        <fullName evidence="2">Uncharacterized protein</fullName>
    </submittedName>
</protein>
<dbReference type="EMBL" id="KZ379780">
    <property type="protein sequence ID" value="PIO56244.1"/>
    <property type="molecule type" value="Genomic_DNA"/>
</dbReference>
<feature type="region of interest" description="Disordered" evidence="1">
    <location>
        <begin position="1"/>
        <end position="39"/>
    </location>
</feature>
<evidence type="ECO:0000256" key="1">
    <source>
        <dbReference type="SAM" id="MobiDB-lite"/>
    </source>
</evidence>
<name>A0A2G9TE57_TELCI</name>
<evidence type="ECO:0000313" key="2">
    <source>
        <dbReference type="EMBL" id="PIO56244.1"/>
    </source>
</evidence>
<sequence>ESHGEKSMNTLPNSRIGRGSQKNPPSYKTTGYDSDQDQPGTLLEVNKCMQKACLELKTISGQIKIMRKRMEEDER</sequence>
<feature type="compositionally biased region" description="Polar residues" evidence="1">
    <location>
        <begin position="20"/>
        <end position="39"/>
    </location>
</feature>
<organism evidence="2 3">
    <name type="scientific">Teladorsagia circumcincta</name>
    <name type="common">Brown stomach worm</name>
    <name type="synonym">Ostertagia circumcincta</name>
    <dbReference type="NCBI Taxonomy" id="45464"/>
    <lineage>
        <taxon>Eukaryota</taxon>
        <taxon>Metazoa</taxon>
        <taxon>Ecdysozoa</taxon>
        <taxon>Nematoda</taxon>
        <taxon>Chromadorea</taxon>
        <taxon>Rhabditida</taxon>
        <taxon>Rhabditina</taxon>
        <taxon>Rhabditomorpha</taxon>
        <taxon>Strongyloidea</taxon>
        <taxon>Trichostrongylidae</taxon>
        <taxon>Teladorsagia</taxon>
    </lineage>
</organism>
<evidence type="ECO:0000313" key="3">
    <source>
        <dbReference type="Proteomes" id="UP000230423"/>
    </source>
</evidence>
<accession>A0A2G9TE57</accession>